<dbReference type="InterPro" id="IPR000030">
    <property type="entry name" value="PPE_dom"/>
</dbReference>
<dbReference type="PANTHER" id="PTHR46766:SF1">
    <property type="entry name" value="GLUTAMINE-RICH PROTEIN 2"/>
    <property type="match status" value="1"/>
</dbReference>
<evidence type="ECO:0000313" key="7">
    <source>
        <dbReference type="Proteomes" id="UP000516380"/>
    </source>
</evidence>
<gene>
    <name evidence="6" type="ORF">NIIDMKKI_44210</name>
</gene>
<dbReference type="InterPro" id="IPR038332">
    <property type="entry name" value="PPE_sf"/>
</dbReference>
<dbReference type="InterPro" id="IPR022171">
    <property type="entry name" value="PPE_C"/>
</dbReference>
<feature type="domain" description="PPE" evidence="4">
    <location>
        <begin position="1"/>
        <end position="60"/>
    </location>
</feature>
<sequence length="314" mass="30449">MTVPPPVVAANRARLAALVATNILGQNTPAIAATEAQHAEMWAQDAAAMYGYAGSSASAGVLTALTSPPPATNPGGLGAQAAAVSQAAASGAQPEFGGLVSSLPDAVQSLAAPLAVSSVTSPLDDFFNNNLVINIGQAVFDTVAWNMFAVIASSILNGNTVPASGAAASAAGIGAGVVGATASPAGLGGTPVLAGMASASSVGKLSVPAGWSAAVPADDAAATLTGSGWAVPAEEGTQVTTLPAGMPAVAWAGPGGYGTGPRYGVQPKVVPAGAGVPRVVRSRQGVATPCQSEISSTVNQRDERGSSSSRNRLS</sequence>
<keyword evidence="3" id="KW-0732">Signal</keyword>
<dbReference type="GO" id="GO:0052572">
    <property type="term" value="P:response to host immune response"/>
    <property type="evidence" value="ECO:0007669"/>
    <property type="project" value="TreeGrafter"/>
</dbReference>
<evidence type="ECO:0000256" key="2">
    <source>
        <dbReference type="SAM" id="MobiDB-lite"/>
    </source>
</evidence>
<evidence type="ECO:0000256" key="1">
    <source>
        <dbReference type="ARBA" id="ARBA00010652"/>
    </source>
</evidence>
<organism evidence="6 7">
    <name type="scientific">Mycobacterium kansasii</name>
    <dbReference type="NCBI Taxonomy" id="1768"/>
    <lineage>
        <taxon>Bacteria</taxon>
        <taxon>Bacillati</taxon>
        <taxon>Actinomycetota</taxon>
        <taxon>Actinomycetes</taxon>
        <taxon>Mycobacteriales</taxon>
        <taxon>Mycobacteriaceae</taxon>
        <taxon>Mycobacterium</taxon>
    </lineage>
</organism>
<dbReference type="Proteomes" id="UP000516380">
    <property type="component" value="Chromosome"/>
</dbReference>
<dbReference type="Pfam" id="PF00823">
    <property type="entry name" value="PPE"/>
    <property type="match status" value="1"/>
</dbReference>
<dbReference type="Pfam" id="PF12484">
    <property type="entry name" value="PPE-SVP"/>
    <property type="match status" value="1"/>
</dbReference>
<dbReference type="EMBL" id="AP023343">
    <property type="protein sequence ID" value="BCI89215.1"/>
    <property type="molecule type" value="Genomic_DNA"/>
</dbReference>
<feature type="region of interest" description="Disordered" evidence="2">
    <location>
        <begin position="282"/>
        <end position="314"/>
    </location>
</feature>
<evidence type="ECO:0008006" key="8">
    <source>
        <dbReference type="Google" id="ProtNLM"/>
    </source>
</evidence>
<comment type="similarity">
    <text evidence="1">Belongs to the mycobacterial PPE family.</text>
</comment>
<dbReference type="PANTHER" id="PTHR46766">
    <property type="entry name" value="GLUTAMINE-RICH PROTEIN 2"/>
    <property type="match status" value="1"/>
</dbReference>
<feature type="chain" id="PRO_5028903701" description="PPE family protein" evidence="3">
    <location>
        <begin position="33"/>
        <end position="314"/>
    </location>
</feature>
<proteinExistence type="inferred from homology"/>
<feature type="compositionally biased region" description="Polar residues" evidence="2">
    <location>
        <begin position="289"/>
        <end position="299"/>
    </location>
</feature>
<evidence type="ECO:0000259" key="5">
    <source>
        <dbReference type="Pfam" id="PF12484"/>
    </source>
</evidence>
<protein>
    <recommendedName>
        <fullName evidence="8">PPE family protein</fullName>
    </recommendedName>
</protein>
<dbReference type="Gene3D" id="1.20.1260.20">
    <property type="entry name" value="PPE superfamily"/>
    <property type="match status" value="1"/>
</dbReference>
<name>A0A7G1IHL3_MYCKA</name>
<evidence type="ECO:0000256" key="3">
    <source>
        <dbReference type="SAM" id="SignalP"/>
    </source>
</evidence>
<reference evidence="6 7" key="1">
    <citation type="submission" date="2020-07" db="EMBL/GenBank/DDBJ databases">
        <title>Mycobacterium kansasii (former subtype) with zoonotic potential isolated from diseased indoor pet cat, Japan.</title>
        <authorList>
            <person name="Fukano H."/>
            <person name="Terazono T."/>
            <person name="Hoshino Y."/>
        </authorList>
    </citation>
    <scope>NUCLEOTIDE SEQUENCE [LARGE SCALE GENOMIC DNA]</scope>
    <source>
        <strain evidence="6 7">Kuro-I</strain>
    </source>
</reference>
<feature type="signal peptide" evidence="3">
    <location>
        <begin position="1"/>
        <end position="32"/>
    </location>
</feature>
<feature type="domain" description="PPE family C-terminal" evidence="5">
    <location>
        <begin position="194"/>
        <end position="271"/>
    </location>
</feature>
<accession>A0A7G1IHL3</accession>
<dbReference type="SUPFAM" id="SSF140459">
    <property type="entry name" value="PE/PPE dimer-like"/>
    <property type="match status" value="1"/>
</dbReference>
<evidence type="ECO:0000313" key="6">
    <source>
        <dbReference type="EMBL" id="BCI89215.1"/>
    </source>
</evidence>
<evidence type="ECO:0000259" key="4">
    <source>
        <dbReference type="Pfam" id="PF00823"/>
    </source>
</evidence>
<keyword evidence="7" id="KW-1185">Reference proteome</keyword>
<dbReference type="AlphaFoldDB" id="A0A7G1IHL3"/>